<sequence length="344" mass="39826">MITVILWISGAFLLLQVIVLLYLSVSKQKGIRHDQKVHQIYKHVLVDYLAYLDGETDQEPSLPQEEQIRVKVLEKLLSGYASNIKGSENEQRMRRTAERFLADHYKHVLQKGSWAERVNTLFFIEDYQMNVLQPEVKTHYLSLKDKDEEYRQSLRVLASFGDDSVLGMLKNDEDIAVGFMKECFRRLPAALIETLKKDSELPVQIKLGLISYFGETGYYEHLPYVEAHLTHEEKEVRLKAFASLCQYRYISSADKISPFLSSEFWEERMYASRLTGLLQLTRYSTTLMKLAGDSNWWVRFAACEALKQMPDGEVLLTFAAEGHEDLYARDMAKQLQTLKTGVSR</sequence>
<dbReference type="Proteomes" id="UP000031449">
    <property type="component" value="Chromosome"/>
</dbReference>
<gene>
    <name evidence="3" type="ORF">JMA_34530</name>
</gene>
<dbReference type="KEGG" id="jeo:JMA_34530"/>
<keyword evidence="2" id="KW-0812">Transmembrane</keyword>
<accession>A0A0B5AR94</accession>
<evidence type="ECO:0000256" key="2">
    <source>
        <dbReference type="SAM" id="Phobius"/>
    </source>
</evidence>
<name>A0A0B5AR94_9BACL</name>
<keyword evidence="4" id="KW-1185">Reference proteome</keyword>
<keyword evidence="2" id="KW-1133">Transmembrane helix</keyword>
<evidence type="ECO:0000313" key="3">
    <source>
        <dbReference type="EMBL" id="AJD92770.1"/>
    </source>
</evidence>
<dbReference type="InterPro" id="IPR000357">
    <property type="entry name" value="HEAT"/>
</dbReference>
<dbReference type="AlphaFoldDB" id="A0A0B5AR94"/>
<organism evidence="3 4">
    <name type="scientific">Jeotgalibacillus malaysiensis</name>
    <dbReference type="NCBI Taxonomy" id="1508404"/>
    <lineage>
        <taxon>Bacteria</taxon>
        <taxon>Bacillati</taxon>
        <taxon>Bacillota</taxon>
        <taxon>Bacilli</taxon>
        <taxon>Bacillales</taxon>
        <taxon>Caryophanaceae</taxon>
        <taxon>Jeotgalibacillus</taxon>
    </lineage>
</organism>
<dbReference type="OrthoDB" id="2112914at2"/>
<proteinExistence type="predicted"/>
<evidence type="ECO:0000313" key="4">
    <source>
        <dbReference type="Proteomes" id="UP000031449"/>
    </source>
</evidence>
<dbReference type="HOGENOM" id="CLU_065966_1_0_9"/>
<evidence type="ECO:0000256" key="1">
    <source>
        <dbReference type="ARBA" id="ARBA00022737"/>
    </source>
</evidence>
<reference evidence="3 4" key="1">
    <citation type="submission" date="2014-08" db="EMBL/GenBank/DDBJ databases">
        <title>Complete genome of a marine bacteria Jeotgalibacillus malaysiensis.</title>
        <authorList>
            <person name="Yaakop A.S."/>
            <person name="Chan K.-G."/>
            <person name="Goh K.M."/>
        </authorList>
    </citation>
    <scope>NUCLEOTIDE SEQUENCE [LARGE SCALE GENOMIC DNA]</scope>
    <source>
        <strain evidence="3 4">D5</strain>
    </source>
</reference>
<keyword evidence="1" id="KW-0677">Repeat</keyword>
<dbReference type="InterPro" id="IPR016024">
    <property type="entry name" value="ARM-type_fold"/>
</dbReference>
<dbReference type="SUPFAM" id="SSF48371">
    <property type="entry name" value="ARM repeat"/>
    <property type="match status" value="1"/>
</dbReference>
<dbReference type="BioCyc" id="JESP1508404:G14D9-12734-MONOMER"/>
<protein>
    <recommendedName>
        <fullName evidence="5">HEAT repeat domain-containing protein</fullName>
    </recommendedName>
</protein>
<dbReference type="Pfam" id="PF02985">
    <property type="entry name" value="HEAT"/>
    <property type="match status" value="1"/>
</dbReference>
<dbReference type="STRING" id="1508404.JMA_34530"/>
<keyword evidence="2" id="KW-0472">Membrane</keyword>
<feature type="transmembrane region" description="Helical" evidence="2">
    <location>
        <begin position="6"/>
        <end position="25"/>
    </location>
</feature>
<dbReference type="Gene3D" id="1.25.10.10">
    <property type="entry name" value="Leucine-rich Repeat Variant"/>
    <property type="match status" value="1"/>
</dbReference>
<dbReference type="EMBL" id="CP009416">
    <property type="protein sequence ID" value="AJD92770.1"/>
    <property type="molecule type" value="Genomic_DNA"/>
</dbReference>
<dbReference type="InterPro" id="IPR011989">
    <property type="entry name" value="ARM-like"/>
</dbReference>
<evidence type="ECO:0008006" key="5">
    <source>
        <dbReference type="Google" id="ProtNLM"/>
    </source>
</evidence>